<sequence length="123" mass="13779">MSKGPSTKREAIFIGPVYSSPRMPASDISPCLISLSVLRLLRDYHYGSTDMPELAATSNVTGDSRVKTREKEGLFFWTEATLHGIQLLRATRVFEMKPSRPLRGGRFARCALSRNLNFSRFPG</sequence>
<protein>
    <submittedName>
        <fullName evidence="1">Uncharacterized protein</fullName>
    </submittedName>
</protein>
<proteinExistence type="predicted"/>
<organism evidence="1 2">
    <name type="scientific">Cotesia glomerata</name>
    <name type="common">Lepidopteran parasitic wasp</name>
    <name type="synonym">Apanteles glomeratus</name>
    <dbReference type="NCBI Taxonomy" id="32391"/>
    <lineage>
        <taxon>Eukaryota</taxon>
        <taxon>Metazoa</taxon>
        <taxon>Ecdysozoa</taxon>
        <taxon>Arthropoda</taxon>
        <taxon>Hexapoda</taxon>
        <taxon>Insecta</taxon>
        <taxon>Pterygota</taxon>
        <taxon>Neoptera</taxon>
        <taxon>Endopterygota</taxon>
        <taxon>Hymenoptera</taxon>
        <taxon>Apocrita</taxon>
        <taxon>Ichneumonoidea</taxon>
        <taxon>Braconidae</taxon>
        <taxon>Microgastrinae</taxon>
        <taxon>Cotesia</taxon>
    </lineage>
</organism>
<dbReference type="EMBL" id="JAHXZJ010002237">
    <property type="protein sequence ID" value="KAH0546000.1"/>
    <property type="molecule type" value="Genomic_DNA"/>
</dbReference>
<accession>A0AAV7I785</accession>
<dbReference type="AlphaFoldDB" id="A0AAV7I785"/>
<name>A0AAV7I785_COTGL</name>
<evidence type="ECO:0000313" key="1">
    <source>
        <dbReference type="EMBL" id="KAH0546000.1"/>
    </source>
</evidence>
<reference evidence="1 2" key="1">
    <citation type="journal article" date="2021" name="J. Hered.">
        <title>A chromosome-level genome assembly of the parasitoid wasp, Cotesia glomerata (Hymenoptera: Braconidae).</title>
        <authorList>
            <person name="Pinto B.J."/>
            <person name="Weis J.J."/>
            <person name="Gamble T."/>
            <person name="Ode P.J."/>
            <person name="Paul R."/>
            <person name="Zaspel J.M."/>
        </authorList>
    </citation>
    <scope>NUCLEOTIDE SEQUENCE [LARGE SCALE GENOMIC DNA]</scope>
    <source>
        <strain evidence="1">CgM1</strain>
    </source>
</reference>
<dbReference type="Proteomes" id="UP000826195">
    <property type="component" value="Unassembled WGS sequence"/>
</dbReference>
<gene>
    <name evidence="1" type="ORF">KQX54_005615</name>
</gene>
<keyword evidence="2" id="KW-1185">Reference proteome</keyword>
<comment type="caution">
    <text evidence="1">The sequence shown here is derived from an EMBL/GenBank/DDBJ whole genome shotgun (WGS) entry which is preliminary data.</text>
</comment>
<evidence type="ECO:0000313" key="2">
    <source>
        <dbReference type="Proteomes" id="UP000826195"/>
    </source>
</evidence>